<evidence type="ECO:0000313" key="1">
    <source>
        <dbReference type="EMBL" id="OAY79705.1"/>
    </source>
</evidence>
<accession>A0A199VSP4</accession>
<comment type="caution">
    <text evidence="1">The sequence shown here is derived from an EMBL/GenBank/DDBJ whole genome shotgun (WGS) entry which is preliminary data.</text>
</comment>
<reference evidence="1 2" key="1">
    <citation type="journal article" date="2016" name="DNA Res.">
        <title>The draft genome of MD-2 pineapple using hybrid error correction of long reads.</title>
        <authorList>
            <person name="Redwan R.M."/>
            <person name="Saidin A."/>
            <person name="Kumar S.V."/>
        </authorList>
    </citation>
    <scope>NUCLEOTIDE SEQUENCE [LARGE SCALE GENOMIC DNA]</scope>
    <source>
        <strain evidence="2">cv. MD2</strain>
        <tissue evidence="1">Leaf</tissue>
    </source>
</reference>
<protein>
    <submittedName>
        <fullName evidence="1">Uncharacterized protein</fullName>
    </submittedName>
</protein>
<name>A0A199VSP4_ANACO</name>
<sequence>MVVRKLIFMNRGGNRNRENPSDRSVSCTFGRPKTVSGRPEVCARQLPIGPRAPLFLTLYVWAVKNLWAPRSRGTAFLTRAAFLDFVCSGPSKVVGAQNTRNSFSDRRRFLWIWAVRKLWAPRSRGTTFLTCVTAQIACAAASIKSRRQILRRLLSQPVKSNSLAVSGSPEQQTGRIQKLIITIVILFIVLMIRRRSWWRHSGGGWSISVGSIRSIKGTRRSKDRVHVEEHRVEAQQGVAQMVKKMLVAAAQPVEKVLVAAAHKA</sequence>
<gene>
    <name evidence="1" type="ORF">ACMD2_23506</name>
</gene>
<dbReference type="Proteomes" id="UP000092600">
    <property type="component" value="Unassembled WGS sequence"/>
</dbReference>
<dbReference type="AlphaFoldDB" id="A0A199VSP4"/>
<organism evidence="1 2">
    <name type="scientific">Ananas comosus</name>
    <name type="common">Pineapple</name>
    <name type="synonym">Ananas ananas</name>
    <dbReference type="NCBI Taxonomy" id="4615"/>
    <lineage>
        <taxon>Eukaryota</taxon>
        <taxon>Viridiplantae</taxon>
        <taxon>Streptophyta</taxon>
        <taxon>Embryophyta</taxon>
        <taxon>Tracheophyta</taxon>
        <taxon>Spermatophyta</taxon>
        <taxon>Magnoliopsida</taxon>
        <taxon>Liliopsida</taxon>
        <taxon>Poales</taxon>
        <taxon>Bromeliaceae</taxon>
        <taxon>Bromelioideae</taxon>
        <taxon>Ananas</taxon>
    </lineage>
</organism>
<evidence type="ECO:0000313" key="2">
    <source>
        <dbReference type="Proteomes" id="UP000092600"/>
    </source>
</evidence>
<proteinExistence type="predicted"/>
<dbReference type="EMBL" id="LSRQ01001026">
    <property type="protein sequence ID" value="OAY79705.1"/>
    <property type="molecule type" value="Genomic_DNA"/>
</dbReference>